<dbReference type="GO" id="GO:0005829">
    <property type="term" value="C:cytosol"/>
    <property type="evidence" value="ECO:0007669"/>
    <property type="project" value="UniProtKB-ARBA"/>
</dbReference>
<dbReference type="PANTHER" id="PTHR31841">
    <property type="entry name" value="PROTEIN FAM72A-RELATED"/>
    <property type="match status" value="1"/>
</dbReference>
<dbReference type="PANTHER" id="PTHR31841:SF1">
    <property type="entry name" value="PROTEIN FAM72A-RELATED"/>
    <property type="match status" value="1"/>
</dbReference>
<comment type="caution">
    <text evidence="3">The sequence shown here is derived from an EMBL/GenBank/DDBJ whole genome shotgun (WGS) entry which is preliminary data.</text>
</comment>
<evidence type="ECO:0000313" key="3">
    <source>
        <dbReference type="EMBL" id="CAG8500367.1"/>
    </source>
</evidence>
<feature type="region of interest" description="Disordered" evidence="2">
    <location>
        <begin position="68"/>
        <end position="107"/>
    </location>
</feature>
<reference evidence="3" key="1">
    <citation type="submission" date="2021-06" db="EMBL/GenBank/DDBJ databases">
        <authorList>
            <person name="Kallberg Y."/>
            <person name="Tangrot J."/>
            <person name="Rosling A."/>
        </authorList>
    </citation>
    <scope>NUCLEOTIDE SEQUENCE</scope>
    <source>
        <strain evidence="3">FL966</strain>
    </source>
</reference>
<organism evidence="3 4">
    <name type="scientific">Cetraspora pellucida</name>
    <dbReference type="NCBI Taxonomy" id="1433469"/>
    <lineage>
        <taxon>Eukaryota</taxon>
        <taxon>Fungi</taxon>
        <taxon>Fungi incertae sedis</taxon>
        <taxon>Mucoromycota</taxon>
        <taxon>Glomeromycotina</taxon>
        <taxon>Glomeromycetes</taxon>
        <taxon>Diversisporales</taxon>
        <taxon>Gigasporaceae</taxon>
        <taxon>Cetraspora</taxon>
    </lineage>
</organism>
<evidence type="ECO:0000256" key="2">
    <source>
        <dbReference type="SAM" id="MobiDB-lite"/>
    </source>
</evidence>
<gene>
    <name evidence="3" type="ORF">CPELLU_LOCUS2418</name>
</gene>
<comment type="similarity">
    <text evidence="1">Belongs to the FAM72 family.</text>
</comment>
<dbReference type="AlphaFoldDB" id="A0A9N8ZM54"/>
<dbReference type="OrthoDB" id="2526683at2759"/>
<proteinExistence type="inferred from homology"/>
<feature type="compositionally biased region" description="Low complexity" evidence="2">
    <location>
        <begin position="68"/>
        <end position="101"/>
    </location>
</feature>
<evidence type="ECO:0000313" key="4">
    <source>
        <dbReference type="Proteomes" id="UP000789759"/>
    </source>
</evidence>
<keyword evidence="4" id="KW-1185">Reference proteome</keyword>
<name>A0A9N8ZM54_9GLOM</name>
<dbReference type="Proteomes" id="UP000789759">
    <property type="component" value="Unassembled WGS sequence"/>
</dbReference>
<dbReference type="Pfam" id="PF14976">
    <property type="entry name" value="YPEH2ZP"/>
    <property type="match status" value="1"/>
</dbReference>
<accession>A0A9N8ZM54</accession>
<protein>
    <submittedName>
        <fullName evidence="3">6750_t:CDS:1</fullName>
    </submittedName>
</protein>
<dbReference type="EMBL" id="CAJVQA010001042">
    <property type="protein sequence ID" value="CAG8500367.1"/>
    <property type="molecule type" value="Genomic_DNA"/>
</dbReference>
<dbReference type="InterPro" id="IPR026768">
    <property type="entry name" value="YPEH2ZP"/>
</dbReference>
<sequence length="252" mass="28205">MHKLAPIVSSALAPSPIFTLAATAALPSPISTTISSSSTRWVRRLHLRQRNYRERNLIFNRMVQAGVNSNDNSGSQDSNDNISSTISTTTQRNTSSTTNSRVQDDDQNIRSRSKAVCKLNCTYCESRVCLRGMKAMLLADTRVELYSTDVPPLSVQLVGEDYLTQNCHCKIRDVACLTCGNVLGYHITQPCQQCMDACNNGHLWMFHTEEVTSEERLDFNGNTVLLWTHLPQAEECDKSVNTGEDEYENCCR</sequence>
<evidence type="ECO:0000256" key="1">
    <source>
        <dbReference type="ARBA" id="ARBA00006888"/>
    </source>
</evidence>